<evidence type="ECO:0000313" key="2">
    <source>
        <dbReference type="EMBL" id="MEE6146880.1"/>
    </source>
</evidence>
<dbReference type="GO" id="GO:0016740">
    <property type="term" value="F:transferase activity"/>
    <property type="evidence" value="ECO:0007669"/>
    <property type="project" value="UniProtKB-KW"/>
</dbReference>
<evidence type="ECO:0000313" key="3">
    <source>
        <dbReference type="Proteomes" id="UP001332931"/>
    </source>
</evidence>
<evidence type="ECO:0000259" key="1">
    <source>
        <dbReference type="Pfam" id="PF01636"/>
    </source>
</evidence>
<dbReference type="RefSeq" id="WP_330957647.1">
    <property type="nucleotide sequence ID" value="NZ_JAZGJQ010000002.1"/>
</dbReference>
<accession>A0ABU7R8H0</accession>
<reference evidence="2 3" key="1">
    <citation type="submission" date="2024-01" db="EMBL/GenBank/DDBJ databases">
        <title>Description of Olsenella sp. nov., isolated from pig feces.</title>
        <authorList>
            <person name="Chang Y.-H."/>
        </authorList>
    </citation>
    <scope>NUCLEOTIDE SEQUENCE [LARGE SCALE GENOMIC DNA]</scope>
    <source>
        <strain evidence="2 3">YH-ols2223</strain>
    </source>
</reference>
<organism evidence="2 3">
    <name type="scientific">Olsenella absiana</name>
    <dbReference type="NCBI Taxonomy" id="3115222"/>
    <lineage>
        <taxon>Bacteria</taxon>
        <taxon>Bacillati</taxon>
        <taxon>Actinomycetota</taxon>
        <taxon>Coriobacteriia</taxon>
        <taxon>Coriobacteriales</taxon>
        <taxon>Atopobiaceae</taxon>
        <taxon>Olsenella</taxon>
    </lineage>
</organism>
<dbReference type="SUPFAM" id="SSF56112">
    <property type="entry name" value="Protein kinase-like (PK-like)"/>
    <property type="match status" value="1"/>
</dbReference>
<keyword evidence="3" id="KW-1185">Reference proteome</keyword>
<dbReference type="Pfam" id="PF01636">
    <property type="entry name" value="APH"/>
    <property type="match status" value="1"/>
</dbReference>
<proteinExistence type="predicted"/>
<feature type="domain" description="Aminoglycoside phosphotransferase" evidence="1">
    <location>
        <begin position="20"/>
        <end position="216"/>
    </location>
</feature>
<dbReference type="Gene3D" id="3.90.1200.10">
    <property type="match status" value="1"/>
</dbReference>
<dbReference type="EC" id="2.7.1.-" evidence="2"/>
<protein>
    <submittedName>
        <fullName evidence="2">Aminoglycoside phosphotransferase family protein</fullName>
        <ecNumber evidence="2">2.7.1.-</ecNumber>
    </submittedName>
</protein>
<dbReference type="Proteomes" id="UP001332931">
    <property type="component" value="Unassembled WGS sequence"/>
</dbReference>
<keyword evidence="2" id="KW-0808">Transferase</keyword>
<comment type="caution">
    <text evidence="2">The sequence shown here is derived from an EMBL/GenBank/DDBJ whole genome shotgun (WGS) entry which is preliminary data.</text>
</comment>
<gene>
    <name evidence="2" type="ORF">VXJ25_02540</name>
</gene>
<dbReference type="EMBL" id="JAZGJQ010000002">
    <property type="protein sequence ID" value="MEE6146880.1"/>
    <property type="molecule type" value="Genomic_DNA"/>
</dbReference>
<sequence>MKLSDSKVEIVRRNNKAVYQDGNRIVKVFNDRKPASDVVNEALNLARVSETGLRVPQLVEVSQVSEGEWQGSWALSTEYVPGKDLATLAAEDVPERADKYLQQFVELQVEYQKTDAPLLNRQKDKLLRMVKSVKSVDPSVRYDLEIRIRGMKSGFKVCHGDFNPTNVIVPDDGSAPYVCDWAHVTAGLPEVDAATTYLLFSVESEERAKRYLTLYSKAADIPQQVIMQWVPVVAAAELARGRAEKEEFLRGWIDAVFGDE</sequence>
<dbReference type="InterPro" id="IPR011009">
    <property type="entry name" value="Kinase-like_dom_sf"/>
</dbReference>
<dbReference type="InterPro" id="IPR002575">
    <property type="entry name" value="Aminoglycoside_PTrfase"/>
</dbReference>
<name>A0ABU7R8H0_9ACTN</name>